<keyword evidence="5" id="KW-0328">Glycosyltransferase</keyword>
<comment type="similarity">
    <text evidence="1">In the C-terminal section; belongs to the transpeptidase family.</text>
</comment>
<organism evidence="16 17">
    <name type="scientific">Lederbergia citrea</name>
    <dbReference type="NCBI Taxonomy" id="2833581"/>
    <lineage>
        <taxon>Bacteria</taxon>
        <taxon>Bacillati</taxon>
        <taxon>Bacillota</taxon>
        <taxon>Bacilli</taxon>
        <taxon>Bacillales</taxon>
        <taxon>Bacillaceae</taxon>
        <taxon>Lederbergia</taxon>
    </lineage>
</organism>
<feature type="region of interest" description="Disordered" evidence="14">
    <location>
        <begin position="774"/>
        <end position="910"/>
    </location>
</feature>
<dbReference type="GO" id="GO:0008955">
    <property type="term" value="F:peptidoglycan glycosyltransferase activity"/>
    <property type="evidence" value="ECO:0007669"/>
    <property type="project" value="UniProtKB-EC"/>
</dbReference>
<comment type="caution">
    <text evidence="16">The sequence shown here is derived from an EMBL/GenBank/DDBJ whole genome shotgun (WGS) entry which is preliminary data.</text>
</comment>
<evidence type="ECO:0000256" key="14">
    <source>
        <dbReference type="SAM" id="MobiDB-lite"/>
    </source>
</evidence>
<gene>
    <name evidence="16" type="ORF">KHA91_05300</name>
</gene>
<evidence type="ECO:0000256" key="7">
    <source>
        <dbReference type="ARBA" id="ARBA00022801"/>
    </source>
</evidence>
<evidence type="ECO:0000256" key="10">
    <source>
        <dbReference type="ARBA" id="ARBA00023268"/>
    </source>
</evidence>
<keyword evidence="4" id="KW-0645">Protease</keyword>
<dbReference type="InterPro" id="IPR012338">
    <property type="entry name" value="Beta-lactam/transpept-like"/>
</dbReference>
<dbReference type="Proteomes" id="UP000676456">
    <property type="component" value="Unassembled WGS sequence"/>
</dbReference>
<keyword evidence="6" id="KW-0808">Transferase</keyword>
<feature type="compositionally biased region" description="Basic and acidic residues" evidence="14">
    <location>
        <begin position="805"/>
        <end position="838"/>
    </location>
</feature>
<dbReference type="InterPro" id="IPR023346">
    <property type="entry name" value="Lysozyme-like_dom_sf"/>
</dbReference>
<dbReference type="GO" id="GO:0009002">
    <property type="term" value="F:serine-type D-Ala-D-Ala carboxypeptidase activity"/>
    <property type="evidence" value="ECO:0007669"/>
    <property type="project" value="UniProtKB-EC"/>
</dbReference>
<dbReference type="SMART" id="SM00060">
    <property type="entry name" value="FN3"/>
    <property type="match status" value="1"/>
</dbReference>
<dbReference type="PANTHER" id="PTHR32282">
    <property type="entry name" value="BINDING PROTEIN TRANSPEPTIDASE, PUTATIVE-RELATED"/>
    <property type="match status" value="1"/>
</dbReference>
<evidence type="ECO:0000256" key="9">
    <source>
        <dbReference type="ARBA" id="ARBA00022984"/>
    </source>
</evidence>
<evidence type="ECO:0000313" key="17">
    <source>
        <dbReference type="Proteomes" id="UP000676456"/>
    </source>
</evidence>
<dbReference type="GO" id="GO:0009252">
    <property type="term" value="P:peptidoglycan biosynthetic process"/>
    <property type="evidence" value="ECO:0007669"/>
    <property type="project" value="UniProtKB-KW"/>
</dbReference>
<dbReference type="SUPFAM" id="SSF56601">
    <property type="entry name" value="beta-lactamase/transpeptidase-like"/>
    <property type="match status" value="1"/>
</dbReference>
<evidence type="ECO:0000256" key="4">
    <source>
        <dbReference type="ARBA" id="ARBA00022670"/>
    </source>
</evidence>
<dbReference type="PANTHER" id="PTHR32282:SF29">
    <property type="entry name" value="PENICILLIN-BINDING PROTEIN 1A"/>
    <property type="match status" value="1"/>
</dbReference>
<dbReference type="Gene3D" id="2.60.40.10">
    <property type="entry name" value="Immunoglobulins"/>
    <property type="match status" value="1"/>
</dbReference>
<dbReference type="SUPFAM" id="SSF49265">
    <property type="entry name" value="Fibronectin type III"/>
    <property type="match status" value="1"/>
</dbReference>
<dbReference type="GO" id="GO:0006508">
    <property type="term" value="P:proteolysis"/>
    <property type="evidence" value="ECO:0007669"/>
    <property type="project" value="UniProtKB-KW"/>
</dbReference>
<dbReference type="InterPro" id="IPR003961">
    <property type="entry name" value="FN3_dom"/>
</dbReference>
<evidence type="ECO:0000256" key="1">
    <source>
        <dbReference type="ARBA" id="ARBA00007090"/>
    </source>
</evidence>
<evidence type="ECO:0000256" key="11">
    <source>
        <dbReference type="ARBA" id="ARBA00023316"/>
    </source>
</evidence>
<dbReference type="AlphaFoldDB" id="A0A942UIM6"/>
<dbReference type="GO" id="GO:0008360">
    <property type="term" value="P:regulation of cell shape"/>
    <property type="evidence" value="ECO:0007669"/>
    <property type="project" value="UniProtKB-KW"/>
</dbReference>
<dbReference type="NCBIfam" id="TIGR02074">
    <property type="entry name" value="PBP_1a_fam"/>
    <property type="match status" value="1"/>
</dbReference>
<dbReference type="Pfam" id="PF00041">
    <property type="entry name" value="fn3"/>
    <property type="match status" value="1"/>
</dbReference>
<evidence type="ECO:0000256" key="13">
    <source>
        <dbReference type="ARBA" id="ARBA00049902"/>
    </source>
</evidence>
<dbReference type="PROSITE" id="PS50853">
    <property type="entry name" value="FN3"/>
    <property type="match status" value="1"/>
</dbReference>
<dbReference type="SUPFAM" id="SSF53955">
    <property type="entry name" value="Lysozyme-like"/>
    <property type="match status" value="1"/>
</dbReference>
<evidence type="ECO:0000256" key="6">
    <source>
        <dbReference type="ARBA" id="ARBA00022679"/>
    </source>
</evidence>
<evidence type="ECO:0000313" key="16">
    <source>
        <dbReference type="EMBL" id="MBS4222171.1"/>
    </source>
</evidence>
<comment type="similarity">
    <text evidence="2">In the N-terminal section; belongs to the glycosyltransferase 51 family.</text>
</comment>
<feature type="compositionally biased region" description="Basic residues" evidence="14">
    <location>
        <begin position="13"/>
        <end position="23"/>
    </location>
</feature>
<name>A0A942UIM6_9BACI</name>
<dbReference type="InterPro" id="IPR001264">
    <property type="entry name" value="Glyco_trans_51"/>
</dbReference>
<dbReference type="InterPro" id="IPR036950">
    <property type="entry name" value="PBP_transglycosylase"/>
</dbReference>
<feature type="compositionally biased region" description="Gly residues" evidence="14">
    <location>
        <begin position="901"/>
        <end position="910"/>
    </location>
</feature>
<keyword evidence="9" id="KW-0573">Peptidoglycan synthesis</keyword>
<evidence type="ECO:0000259" key="15">
    <source>
        <dbReference type="PROSITE" id="PS50853"/>
    </source>
</evidence>
<comment type="catalytic activity">
    <reaction evidence="13">
        <text>[GlcNAc-(1-&gt;4)-Mur2Ac(oyl-L-Ala-gamma-D-Glu-L-Lys-D-Ala-D-Ala)](n)-di-trans,octa-cis-undecaprenyl diphosphate + beta-D-GlcNAc-(1-&gt;4)-Mur2Ac(oyl-L-Ala-gamma-D-Glu-L-Lys-D-Ala-D-Ala)-di-trans,octa-cis-undecaprenyl diphosphate = [GlcNAc-(1-&gt;4)-Mur2Ac(oyl-L-Ala-gamma-D-Glu-L-Lys-D-Ala-D-Ala)](n+1)-di-trans,octa-cis-undecaprenyl diphosphate + di-trans,octa-cis-undecaprenyl diphosphate + H(+)</text>
        <dbReference type="Rhea" id="RHEA:23708"/>
        <dbReference type="Rhea" id="RHEA-COMP:9602"/>
        <dbReference type="Rhea" id="RHEA-COMP:9603"/>
        <dbReference type="ChEBI" id="CHEBI:15378"/>
        <dbReference type="ChEBI" id="CHEBI:58405"/>
        <dbReference type="ChEBI" id="CHEBI:60033"/>
        <dbReference type="ChEBI" id="CHEBI:78435"/>
        <dbReference type="EC" id="2.4.99.28"/>
    </reaction>
</comment>
<comment type="catalytic activity">
    <reaction evidence="12">
        <text>Preferential cleavage: (Ac)2-L-Lys-D-Ala-|-D-Ala. Also transpeptidation of peptidyl-alanyl moieties that are N-acyl substituents of D-alanine.</text>
        <dbReference type="EC" id="3.4.16.4"/>
    </reaction>
</comment>
<sequence>MAENYKTREERRRKQAPVKKKTKGKRKNIFKTILLTIFLLGIAGLAVGATTFAIYAKDAPPLDEVLLIDPIASEVLDMNDNVYAVLGTENRDYVDYDHIPKEVEDAVLATEDVRFYKHGGIDLRRLAGAVVANVSRGFGSEGASTITQQIVKLSYLSTEKSLKRKAQEAWLAIKLEQNYTKEQIFEIYVNKIYYANGVHGIETASKYYFGKNLDELALQERAFLAGLPQRPGSYDPYVHPDNADKRKNLVLSLMYQHGKISKDEMDKAKETSILETLIPEEENKGTAYKYDSFVDEVIREVESLGNYNVYADGLKIHTTLDPNAQDYTEKMLLTDEVIEFPDAEMQAGIVLLDTKTGAVRAIGGNRYKDIKRGRNFATKLSDRQPGSTIKPILDYGPAIEYLNWSTYEQIVDEPYQYSTGQPINNYDNAHLGQMSMREALYRSRNIPALKAFEAVGNEKAREFAANVGLEYEKIDNPSASIGGIENISPLKLAGAYAAFGNNGMYNKPHTVHKIVLKDGETEIVNKIKPKVAMKDSTAFMVTDMLKDVLSNKSGATGGGAIIPGLPAAGKTGTTNYSEEDMEKYGVKKGDVPDAWFAGYTTNYTAAVWTGYEKRSTPLRGGWEYNDQKIAQQLYKNLMAHVSEGIETPDFTMPSSVVKAAVEKGSMPAKKPSSYTPDSNIVYELFVAGTEPTQVSAAFDKLDSPTVTGEYQEDENSVTFTWGHAKEKDLKFEVTIKAGDKKQSIGSSNGQSYTITNVQPETTYSIEVIAVSNSQRSTPGTASVTVPKIEEEEEAVPPEEDEAEEDKEKDKEKEKENKKDEKDKENNGSDEKDGNKDDGSGGAEDGSDNGGNDDPGNNDGSGGSGGQDDGAGDDGGDSGSDGDSNSNADRGNRGRNTDENGGSNGNNGRGN</sequence>
<dbReference type="InterPro" id="IPR050396">
    <property type="entry name" value="Glycosyltr_51/Transpeptidase"/>
</dbReference>
<feature type="compositionally biased region" description="Gly residues" evidence="14">
    <location>
        <begin position="858"/>
        <end position="868"/>
    </location>
</feature>
<dbReference type="GO" id="GO:0071555">
    <property type="term" value="P:cell wall organization"/>
    <property type="evidence" value="ECO:0007669"/>
    <property type="project" value="UniProtKB-KW"/>
</dbReference>
<accession>A0A942UIM6</accession>
<evidence type="ECO:0000256" key="8">
    <source>
        <dbReference type="ARBA" id="ARBA00022960"/>
    </source>
</evidence>
<feature type="compositionally biased region" description="Polar residues" evidence="14">
    <location>
        <begin position="774"/>
        <end position="783"/>
    </location>
</feature>
<feature type="region of interest" description="Disordered" evidence="14">
    <location>
        <begin position="1"/>
        <end position="23"/>
    </location>
</feature>
<keyword evidence="3" id="KW-0121">Carboxypeptidase</keyword>
<keyword evidence="7" id="KW-0378">Hydrolase</keyword>
<evidence type="ECO:0000256" key="2">
    <source>
        <dbReference type="ARBA" id="ARBA00007739"/>
    </source>
</evidence>
<keyword evidence="17" id="KW-1185">Reference proteome</keyword>
<dbReference type="InterPro" id="IPR001460">
    <property type="entry name" value="PCN-bd_Tpept"/>
</dbReference>
<feature type="compositionally biased region" description="Acidic residues" evidence="14">
    <location>
        <begin position="789"/>
        <end position="804"/>
    </location>
</feature>
<dbReference type="EMBL" id="JAGYPN010000001">
    <property type="protein sequence ID" value="MBS4222171.1"/>
    <property type="molecule type" value="Genomic_DNA"/>
</dbReference>
<evidence type="ECO:0000256" key="5">
    <source>
        <dbReference type="ARBA" id="ARBA00022676"/>
    </source>
</evidence>
<evidence type="ECO:0000256" key="3">
    <source>
        <dbReference type="ARBA" id="ARBA00022645"/>
    </source>
</evidence>
<dbReference type="Gene3D" id="1.10.3810.10">
    <property type="entry name" value="Biosynthetic peptidoglycan transglycosylase-like"/>
    <property type="match status" value="1"/>
</dbReference>
<reference evidence="16 17" key="1">
    <citation type="submission" date="2021-05" db="EMBL/GenBank/DDBJ databases">
        <title>Novel Bacillus species.</title>
        <authorList>
            <person name="Liu G."/>
        </authorList>
    </citation>
    <scope>NUCLEOTIDE SEQUENCE [LARGE SCALE GENOMIC DNA]</scope>
    <source>
        <strain evidence="16 17">FJAT-49682</strain>
    </source>
</reference>
<proteinExistence type="inferred from homology"/>
<dbReference type="InterPro" id="IPR013783">
    <property type="entry name" value="Ig-like_fold"/>
</dbReference>
<dbReference type="CDD" id="cd00063">
    <property type="entry name" value="FN3"/>
    <property type="match status" value="1"/>
</dbReference>
<dbReference type="InterPro" id="IPR036116">
    <property type="entry name" value="FN3_sf"/>
</dbReference>
<dbReference type="GO" id="GO:0008658">
    <property type="term" value="F:penicillin binding"/>
    <property type="evidence" value="ECO:0007669"/>
    <property type="project" value="InterPro"/>
</dbReference>
<dbReference type="Pfam" id="PF00912">
    <property type="entry name" value="Transgly"/>
    <property type="match status" value="1"/>
</dbReference>
<feature type="domain" description="Fibronectin type-III" evidence="15">
    <location>
        <begin position="700"/>
        <end position="791"/>
    </location>
</feature>
<keyword evidence="8" id="KW-0133">Cell shape</keyword>
<evidence type="ECO:0000256" key="12">
    <source>
        <dbReference type="ARBA" id="ARBA00034000"/>
    </source>
</evidence>
<dbReference type="RefSeq" id="WP_213097135.1">
    <property type="nucleotide sequence ID" value="NZ_JAGYPN010000001.1"/>
</dbReference>
<dbReference type="Gene3D" id="3.40.710.10">
    <property type="entry name" value="DD-peptidase/beta-lactamase superfamily"/>
    <property type="match status" value="1"/>
</dbReference>
<protein>
    <submittedName>
        <fullName evidence="16">PBP1A family penicillin-binding protein</fullName>
    </submittedName>
</protein>
<keyword evidence="11" id="KW-0961">Cell wall biogenesis/degradation</keyword>
<dbReference type="Pfam" id="PF00905">
    <property type="entry name" value="Transpeptidase"/>
    <property type="match status" value="1"/>
</dbReference>
<feature type="compositionally biased region" description="Basic and acidic residues" evidence="14">
    <location>
        <begin position="1"/>
        <end position="12"/>
    </location>
</feature>
<dbReference type="FunFam" id="1.10.3810.10:FF:000001">
    <property type="entry name" value="Penicillin-binding protein 1A"/>
    <property type="match status" value="1"/>
</dbReference>
<dbReference type="GO" id="GO:0030288">
    <property type="term" value="C:outer membrane-bounded periplasmic space"/>
    <property type="evidence" value="ECO:0007669"/>
    <property type="project" value="TreeGrafter"/>
</dbReference>
<keyword evidence="10" id="KW-0511">Multifunctional enzyme</keyword>